<evidence type="ECO:0008006" key="3">
    <source>
        <dbReference type="Google" id="ProtNLM"/>
    </source>
</evidence>
<sequence length="239" mass="26690">MSKLLQKAIDNNVGLYRTILGHLGIGWHVEADLAHTGEKAPPYYSNAVTRSERWRPDDRFQRIAEAATTNSWADWSIKDSHDVLDLTPHGFRRLLRASWIHLDAAILPAASHDLRFELVAEEEGLALWRAAWDPNLPLGQLLFGPELLHDPDLAFVAGYDGDRLICGCLVNRTDDVLGISNCFALEEPRASWAAMVRFITDRLGRSSLVGYERDAALADFQSIGFEPIGSLPVWHRPAA</sequence>
<evidence type="ECO:0000313" key="1">
    <source>
        <dbReference type="EMBL" id="EYD76171.1"/>
    </source>
</evidence>
<accession>A0A017HP63</accession>
<dbReference type="EMBL" id="AOSK01000057">
    <property type="protein sequence ID" value="EYD76171.1"/>
    <property type="molecule type" value="Genomic_DNA"/>
</dbReference>
<reference evidence="1 2" key="1">
    <citation type="submission" date="2013-02" db="EMBL/GenBank/DDBJ databases">
        <authorList>
            <person name="Fiebig A."/>
            <person name="Goeker M."/>
            <person name="Klenk H.-P.P."/>
        </authorList>
    </citation>
    <scope>NUCLEOTIDE SEQUENCE [LARGE SCALE GENOMIC DNA]</scope>
    <source>
        <strain evidence="1 2">DSM 19309</strain>
    </source>
</reference>
<keyword evidence="2" id="KW-1185">Reference proteome</keyword>
<proteinExistence type="predicted"/>
<dbReference type="STRING" id="442562.Rumeso_02246"/>
<comment type="caution">
    <text evidence="1">The sequence shown here is derived from an EMBL/GenBank/DDBJ whole genome shotgun (WGS) entry which is preliminary data.</text>
</comment>
<dbReference type="AlphaFoldDB" id="A0A017HP63"/>
<dbReference type="OrthoDB" id="153065at2"/>
<protein>
    <recommendedName>
        <fullName evidence="3">N-acetyltransferase domain-containing protein</fullName>
    </recommendedName>
</protein>
<gene>
    <name evidence="1" type="ORF">Rumeso_02246</name>
</gene>
<evidence type="ECO:0000313" key="2">
    <source>
        <dbReference type="Proteomes" id="UP000019666"/>
    </source>
</evidence>
<dbReference type="HOGENOM" id="CLU_078512_0_0_5"/>
<dbReference type="RefSeq" id="WP_051520996.1">
    <property type="nucleotide sequence ID" value="NZ_KK088554.1"/>
</dbReference>
<organism evidence="1 2">
    <name type="scientific">Rubellimicrobium mesophilum DSM 19309</name>
    <dbReference type="NCBI Taxonomy" id="442562"/>
    <lineage>
        <taxon>Bacteria</taxon>
        <taxon>Pseudomonadati</taxon>
        <taxon>Pseudomonadota</taxon>
        <taxon>Alphaproteobacteria</taxon>
        <taxon>Rhodobacterales</taxon>
        <taxon>Roseobacteraceae</taxon>
        <taxon>Rubellimicrobium</taxon>
    </lineage>
</organism>
<name>A0A017HP63_9RHOB</name>
<dbReference type="Proteomes" id="UP000019666">
    <property type="component" value="Unassembled WGS sequence"/>
</dbReference>